<gene>
    <name evidence="13" type="ORF">D1013_00485</name>
</gene>
<dbReference type="PANTHER" id="PTHR10353">
    <property type="entry name" value="GLYCOSYL HYDROLASE"/>
    <property type="match status" value="1"/>
</dbReference>
<sequence length="466" mass="53683">MSLNFDPDFSGLNSDKFPQDFVWGVSTAAYQIEGGYCEEGKKASIWDTFVSKKGNIFQDQNANITCDFFSRYEDDIRLMKSMNINHFRFSISWSRVLPDGIGEINEAGVQYYNRIIDFCLELGITPWVTLYHWDLPQALEDKGGWCNREILTWFENYVTVCAKHFGNRIKNWMVLNEPMVFTGAGYFLGVHAPGRKGLQNFLPAVHHATMCQAIGGRILRRLVKNAHIGTTFSCSQITPHSHKKRDVKAAAKADALLNRLFIEPSLGMGYPINDVSVLRRIEKYIQPGDLKKCAFDFDFIGIQNYTREVVRHSFTVPYLRAKIVKATKRNVQTTLMDWEVYPPSIYEMIAKFDAYAGVKKVIVTENGAAFHDQIQDGQINDQERTRYLQNYISQVNRAHQKGYNIAGYFVWTFTDNFEWAEGYYPRFGLVHVDFDTQKRTIKASGKWYSSFLKSFSKFEHRVKSGS</sequence>
<evidence type="ECO:0000256" key="4">
    <source>
        <dbReference type="ARBA" id="ARBA00022801"/>
    </source>
</evidence>
<keyword evidence="5" id="KW-0136">Cellulose degradation</keyword>
<dbReference type="InterPro" id="IPR017853">
    <property type="entry name" value="GH"/>
</dbReference>
<keyword evidence="4 12" id="KW-0378">Hydrolase</keyword>
<dbReference type="EMBL" id="CP032050">
    <property type="protein sequence ID" value="AYN65962.1"/>
    <property type="molecule type" value="Genomic_DNA"/>
</dbReference>
<dbReference type="Proteomes" id="UP000276309">
    <property type="component" value="Chromosome"/>
</dbReference>
<evidence type="ECO:0000256" key="5">
    <source>
        <dbReference type="ARBA" id="ARBA00023001"/>
    </source>
</evidence>
<feature type="binding site" evidence="10">
    <location>
        <begin position="418"/>
        <end position="419"/>
    </location>
    <ligand>
        <name>substrate</name>
    </ligand>
</feature>
<evidence type="ECO:0000256" key="1">
    <source>
        <dbReference type="ARBA" id="ARBA00000448"/>
    </source>
</evidence>
<dbReference type="PROSITE" id="PS00653">
    <property type="entry name" value="GLYCOSYL_HYDROL_F1_2"/>
    <property type="match status" value="1"/>
</dbReference>
<evidence type="ECO:0000313" key="13">
    <source>
        <dbReference type="EMBL" id="AYN65962.1"/>
    </source>
</evidence>
<accession>A0A3G2L129</accession>
<evidence type="ECO:0000256" key="9">
    <source>
        <dbReference type="PIRSR" id="PIRSR617736-1"/>
    </source>
</evidence>
<dbReference type="SUPFAM" id="SSF51445">
    <property type="entry name" value="(Trans)glycosidases"/>
    <property type="match status" value="1"/>
</dbReference>
<feature type="binding site" evidence="10">
    <location>
        <position position="31"/>
    </location>
    <ligand>
        <name>substrate</name>
    </ligand>
</feature>
<feature type="binding site" evidence="10">
    <location>
        <position position="132"/>
    </location>
    <ligand>
        <name>substrate</name>
    </ligand>
</feature>
<dbReference type="EC" id="3.2.1.21" evidence="3 12"/>
<dbReference type="GO" id="GO:0008422">
    <property type="term" value="F:beta-glucosidase activity"/>
    <property type="evidence" value="ECO:0007669"/>
    <property type="project" value="UniProtKB-EC"/>
</dbReference>
<keyword evidence="14" id="KW-1185">Reference proteome</keyword>
<keyword evidence="6" id="KW-0119">Carbohydrate metabolism</keyword>
<dbReference type="RefSeq" id="WP_121847017.1">
    <property type="nucleotide sequence ID" value="NZ_CP032050.1"/>
</dbReference>
<evidence type="ECO:0000256" key="3">
    <source>
        <dbReference type="ARBA" id="ARBA00012744"/>
    </source>
</evidence>
<feature type="active site" description="Proton donor" evidence="9">
    <location>
        <position position="177"/>
    </location>
</feature>
<dbReference type="NCBIfam" id="TIGR03356">
    <property type="entry name" value="BGL"/>
    <property type="match status" value="1"/>
</dbReference>
<dbReference type="Gene3D" id="3.20.20.80">
    <property type="entry name" value="Glycosidases"/>
    <property type="match status" value="1"/>
</dbReference>
<evidence type="ECO:0000256" key="12">
    <source>
        <dbReference type="RuleBase" id="RU361175"/>
    </source>
</evidence>
<dbReference type="FunFam" id="3.20.20.80:FF:000004">
    <property type="entry name" value="Beta-glucosidase 6-phospho-beta-glucosidase"/>
    <property type="match status" value="1"/>
</dbReference>
<keyword evidence="7 12" id="KW-0326">Glycosidase</keyword>
<feature type="binding site" evidence="10">
    <location>
        <position position="411"/>
    </location>
    <ligand>
        <name>substrate</name>
    </ligand>
</feature>
<comment type="similarity">
    <text evidence="2 12">Belongs to the glycosyl hydrolase 1 family.</text>
</comment>
<feature type="binding site" evidence="10">
    <location>
        <position position="305"/>
    </location>
    <ligand>
        <name>substrate</name>
    </ligand>
</feature>
<keyword evidence="8" id="KW-0624">Polysaccharide degradation</keyword>
<evidence type="ECO:0000256" key="7">
    <source>
        <dbReference type="ARBA" id="ARBA00023295"/>
    </source>
</evidence>
<reference evidence="13 14" key="1">
    <citation type="submission" date="2018-08" db="EMBL/GenBank/DDBJ databases">
        <title>The reduced genetic potential of extracellular carbohydrate catabolism in Euzebyella marina RN62, a Flavobacteriia bacterium isolated from the hadal water.</title>
        <authorList>
            <person name="Xue C."/>
        </authorList>
    </citation>
    <scope>NUCLEOTIDE SEQUENCE [LARGE SCALE GENOMIC DNA]</scope>
    <source>
        <strain evidence="13 14">RN62</strain>
    </source>
</reference>
<dbReference type="GO" id="GO:0030245">
    <property type="term" value="P:cellulose catabolic process"/>
    <property type="evidence" value="ECO:0007669"/>
    <property type="project" value="UniProtKB-KW"/>
</dbReference>
<dbReference type="AlphaFoldDB" id="A0A3G2L129"/>
<organism evidence="13 14">
    <name type="scientific">Euzebyella marina</name>
    <dbReference type="NCBI Taxonomy" id="1761453"/>
    <lineage>
        <taxon>Bacteria</taxon>
        <taxon>Pseudomonadati</taxon>
        <taxon>Bacteroidota</taxon>
        <taxon>Flavobacteriia</taxon>
        <taxon>Flavobacteriales</taxon>
        <taxon>Flavobacteriaceae</taxon>
        <taxon>Euzebyella</taxon>
    </lineage>
</organism>
<name>A0A3G2L129_9FLAO</name>
<feature type="active site" description="Nucleophile" evidence="9 11">
    <location>
        <position position="365"/>
    </location>
</feature>
<feature type="binding site" evidence="10">
    <location>
        <position position="176"/>
    </location>
    <ligand>
        <name>substrate</name>
    </ligand>
</feature>
<dbReference type="PROSITE" id="PS00572">
    <property type="entry name" value="GLYCOSYL_HYDROL_F1_1"/>
    <property type="match status" value="1"/>
</dbReference>
<evidence type="ECO:0000256" key="8">
    <source>
        <dbReference type="ARBA" id="ARBA00023326"/>
    </source>
</evidence>
<dbReference type="InterPro" id="IPR001360">
    <property type="entry name" value="Glyco_hydro_1"/>
</dbReference>
<dbReference type="KEGG" id="emar:D1013_00485"/>
<evidence type="ECO:0000256" key="11">
    <source>
        <dbReference type="PROSITE-ProRule" id="PRU10055"/>
    </source>
</evidence>
<dbReference type="OrthoDB" id="9765195at2"/>
<dbReference type="GO" id="GO:0005829">
    <property type="term" value="C:cytosol"/>
    <property type="evidence" value="ECO:0007669"/>
    <property type="project" value="TreeGrafter"/>
</dbReference>
<dbReference type="PANTHER" id="PTHR10353:SF36">
    <property type="entry name" value="LP05116P"/>
    <property type="match status" value="1"/>
</dbReference>
<evidence type="ECO:0000256" key="6">
    <source>
        <dbReference type="ARBA" id="ARBA00023277"/>
    </source>
</evidence>
<evidence type="ECO:0000256" key="10">
    <source>
        <dbReference type="PIRSR" id="PIRSR617736-2"/>
    </source>
</evidence>
<protein>
    <recommendedName>
        <fullName evidence="3 12">Beta-glucosidase</fullName>
        <ecNumber evidence="3 12">3.2.1.21</ecNumber>
    </recommendedName>
</protein>
<evidence type="ECO:0000313" key="14">
    <source>
        <dbReference type="Proteomes" id="UP000276309"/>
    </source>
</evidence>
<comment type="catalytic activity">
    <reaction evidence="1 12">
        <text>Hydrolysis of terminal, non-reducing beta-D-glucosyl residues with release of beta-D-glucose.</text>
        <dbReference type="EC" id="3.2.1.21"/>
    </reaction>
</comment>
<dbReference type="InterPro" id="IPR017736">
    <property type="entry name" value="Glyco_hydro_1_beta-glucosidase"/>
</dbReference>
<dbReference type="Pfam" id="PF00232">
    <property type="entry name" value="Glyco_hydro_1"/>
    <property type="match status" value="1"/>
</dbReference>
<evidence type="ECO:0000256" key="2">
    <source>
        <dbReference type="ARBA" id="ARBA00010838"/>
    </source>
</evidence>
<proteinExistence type="inferred from homology"/>
<dbReference type="InterPro" id="IPR033132">
    <property type="entry name" value="GH_1_N_CS"/>
</dbReference>
<dbReference type="PRINTS" id="PR00131">
    <property type="entry name" value="GLHYDRLASE1"/>
</dbReference>
<dbReference type="InterPro" id="IPR018120">
    <property type="entry name" value="Glyco_hydro_1_AS"/>
</dbReference>